<evidence type="ECO:0000313" key="1">
    <source>
        <dbReference type="EMBL" id="MET1255309.1"/>
    </source>
</evidence>
<dbReference type="EMBL" id="JBEVCJ010000008">
    <property type="protein sequence ID" value="MET1255309.1"/>
    <property type="molecule type" value="Genomic_DNA"/>
</dbReference>
<evidence type="ECO:0000313" key="2">
    <source>
        <dbReference type="Proteomes" id="UP001548189"/>
    </source>
</evidence>
<dbReference type="Proteomes" id="UP001548189">
    <property type="component" value="Unassembled WGS sequence"/>
</dbReference>
<gene>
    <name evidence="1" type="ORF">ABVT43_09250</name>
</gene>
<name>A0ABV2BTP3_9GAMM</name>
<comment type="caution">
    <text evidence="1">The sequence shown here is derived from an EMBL/GenBank/DDBJ whole genome shotgun (WGS) entry which is preliminary data.</text>
</comment>
<reference evidence="1 2" key="1">
    <citation type="submission" date="2024-06" db="EMBL/GenBank/DDBJ databases">
        <authorList>
            <person name="Li F."/>
        </authorList>
    </citation>
    <scope>NUCLEOTIDE SEQUENCE [LARGE SCALE GENOMIC DNA]</scope>
    <source>
        <strain evidence="1 2">GXAS 311</strain>
    </source>
</reference>
<sequence length="197" mass="22066">MSTHGSNHFKASLVDDNLVLKYAHQFVLENYTCDLDEDARRDFSKSEIEALIEGGFPVEHETPSSSQVIDLISKVSAEYATIASTSIDTSEAARHLKVNPSRIRQRISEHSLLAIQGIENTWLLPRFQFDDNGNEIPGMRRVLQSIDKGCHPITINGFLNTPQADLYSELLNKSLTPKEWLQTGHPIEPLIELAKGL</sequence>
<keyword evidence="2" id="KW-1185">Reference proteome</keyword>
<organism evidence="1 2">
    <name type="scientific">Aliikangiella maris</name>
    <dbReference type="NCBI Taxonomy" id="3162458"/>
    <lineage>
        <taxon>Bacteria</taxon>
        <taxon>Pseudomonadati</taxon>
        <taxon>Pseudomonadota</taxon>
        <taxon>Gammaproteobacteria</taxon>
        <taxon>Oceanospirillales</taxon>
        <taxon>Pleioneaceae</taxon>
        <taxon>Aliikangiella</taxon>
    </lineage>
</organism>
<accession>A0ABV2BTP3</accession>
<protein>
    <submittedName>
        <fullName evidence="1">Uncharacterized protein</fullName>
    </submittedName>
</protein>
<proteinExistence type="predicted"/>